<dbReference type="GO" id="GO:0006338">
    <property type="term" value="P:chromatin remodeling"/>
    <property type="evidence" value="ECO:0007669"/>
    <property type="project" value="TreeGrafter"/>
</dbReference>
<dbReference type="AlphaFoldDB" id="A0A401TDT0"/>
<sequence>MSGCRLGDLWTLDIDTLTWNKPNVNGVSPLPRSLHSATVIGN</sequence>
<dbReference type="STRING" id="137246.A0A401TDT0"/>
<dbReference type="SUPFAM" id="SSF50965">
    <property type="entry name" value="Galactose oxidase, central domain"/>
    <property type="match status" value="1"/>
</dbReference>
<dbReference type="GO" id="GO:0003713">
    <property type="term" value="F:transcription coactivator activity"/>
    <property type="evidence" value="ECO:0007669"/>
    <property type="project" value="TreeGrafter"/>
</dbReference>
<dbReference type="Proteomes" id="UP000287033">
    <property type="component" value="Unassembled WGS sequence"/>
</dbReference>
<gene>
    <name evidence="1" type="ORF">chiPu_0024901</name>
</gene>
<dbReference type="InterPro" id="IPR011043">
    <property type="entry name" value="Gal_Oxase/kelch_b-propeller"/>
</dbReference>
<dbReference type="PANTHER" id="PTHR46003:SF3">
    <property type="entry name" value="HOST CELL FACTOR 1"/>
    <property type="match status" value="1"/>
</dbReference>
<dbReference type="OrthoDB" id="10001928at2759"/>
<proteinExistence type="predicted"/>
<comment type="caution">
    <text evidence="1">The sequence shown here is derived from an EMBL/GenBank/DDBJ whole genome shotgun (WGS) entry which is preliminary data.</text>
</comment>
<keyword evidence="2" id="KW-1185">Reference proteome</keyword>
<dbReference type="Gene3D" id="2.120.10.80">
    <property type="entry name" value="Kelch-type beta propeller"/>
    <property type="match status" value="1"/>
</dbReference>
<name>A0A401TDT0_CHIPU</name>
<evidence type="ECO:0000313" key="2">
    <source>
        <dbReference type="Proteomes" id="UP000287033"/>
    </source>
</evidence>
<reference evidence="1 2" key="1">
    <citation type="journal article" date="2018" name="Nat. Ecol. Evol.">
        <title>Shark genomes provide insights into elasmobranch evolution and the origin of vertebrates.</title>
        <authorList>
            <person name="Hara Y"/>
            <person name="Yamaguchi K"/>
            <person name="Onimaru K"/>
            <person name="Kadota M"/>
            <person name="Koyanagi M"/>
            <person name="Keeley SD"/>
            <person name="Tatsumi K"/>
            <person name="Tanaka K"/>
            <person name="Motone F"/>
            <person name="Kageyama Y"/>
            <person name="Nozu R"/>
            <person name="Adachi N"/>
            <person name="Nishimura O"/>
            <person name="Nakagawa R"/>
            <person name="Tanegashima C"/>
            <person name="Kiyatake I"/>
            <person name="Matsumoto R"/>
            <person name="Murakumo K"/>
            <person name="Nishida K"/>
            <person name="Terakita A"/>
            <person name="Kuratani S"/>
            <person name="Sato K"/>
            <person name="Hyodo S Kuraku.S."/>
        </authorList>
    </citation>
    <scope>NUCLEOTIDE SEQUENCE [LARGE SCALE GENOMIC DNA]</scope>
</reference>
<protein>
    <submittedName>
        <fullName evidence="1">Uncharacterized protein</fullName>
    </submittedName>
</protein>
<accession>A0A401TDT0</accession>
<dbReference type="EMBL" id="BEZZ01048412">
    <property type="protein sequence ID" value="GCC40801.1"/>
    <property type="molecule type" value="Genomic_DNA"/>
</dbReference>
<organism evidence="1 2">
    <name type="scientific">Chiloscyllium punctatum</name>
    <name type="common">Brownbanded bambooshark</name>
    <name type="synonym">Hemiscyllium punctatum</name>
    <dbReference type="NCBI Taxonomy" id="137246"/>
    <lineage>
        <taxon>Eukaryota</taxon>
        <taxon>Metazoa</taxon>
        <taxon>Chordata</taxon>
        <taxon>Craniata</taxon>
        <taxon>Vertebrata</taxon>
        <taxon>Chondrichthyes</taxon>
        <taxon>Elasmobranchii</taxon>
        <taxon>Galeomorphii</taxon>
        <taxon>Galeoidea</taxon>
        <taxon>Orectolobiformes</taxon>
        <taxon>Hemiscylliidae</taxon>
        <taxon>Chiloscyllium</taxon>
    </lineage>
</organism>
<dbReference type="InterPro" id="IPR043536">
    <property type="entry name" value="HCF1/2"/>
</dbReference>
<feature type="non-terminal residue" evidence="1">
    <location>
        <position position="42"/>
    </location>
</feature>
<evidence type="ECO:0000313" key="1">
    <source>
        <dbReference type="EMBL" id="GCC40801.1"/>
    </source>
</evidence>
<dbReference type="InterPro" id="IPR015915">
    <property type="entry name" value="Kelch-typ_b-propeller"/>
</dbReference>
<dbReference type="PANTHER" id="PTHR46003">
    <property type="entry name" value="HOST CELL FACTOR"/>
    <property type="match status" value="1"/>
</dbReference>
<dbReference type="GO" id="GO:0035097">
    <property type="term" value="C:histone methyltransferase complex"/>
    <property type="evidence" value="ECO:0007669"/>
    <property type="project" value="TreeGrafter"/>
</dbReference>